<keyword evidence="3" id="KW-1185">Reference proteome</keyword>
<protein>
    <submittedName>
        <fullName evidence="2">Uncharacterized protein</fullName>
    </submittedName>
</protein>
<dbReference type="InterPro" id="IPR004832">
    <property type="entry name" value="TCL1_MTCP1"/>
</dbReference>
<comment type="similarity">
    <text evidence="1">Belongs to the TCL1 family.</text>
</comment>
<dbReference type="PANTHER" id="PTHR14060:SF2">
    <property type="entry name" value="T-CELL LEUKEMIA_LYMPHOMA PROTEIN 1B"/>
    <property type="match status" value="1"/>
</dbReference>
<dbReference type="SUPFAM" id="SSF50904">
    <property type="entry name" value="Oncogene products"/>
    <property type="match status" value="1"/>
</dbReference>
<dbReference type="GeneTree" id="ENSGT00390000006885"/>
<dbReference type="Pfam" id="PF01840">
    <property type="entry name" value="TCL1_MTCP1"/>
    <property type="match status" value="1"/>
</dbReference>
<name>A0A8C6MV57_MUSSI</name>
<reference evidence="2" key="1">
    <citation type="submission" date="2025-08" db="UniProtKB">
        <authorList>
            <consortium name="Ensembl"/>
        </authorList>
    </citation>
    <scope>IDENTIFICATION</scope>
</reference>
<organism evidence="2 3">
    <name type="scientific">Mus spicilegus</name>
    <name type="common">Mound-building mouse</name>
    <dbReference type="NCBI Taxonomy" id="10103"/>
    <lineage>
        <taxon>Eukaryota</taxon>
        <taxon>Metazoa</taxon>
        <taxon>Chordata</taxon>
        <taxon>Craniata</taxon>
        <taxon>Vertebrata</taxon>
        <taxon>Euteleostomi</taxon>
        <taxon>Mammalia</taxon>
        <taxon>Eutheria</taxon>
        <taxon>Euarchontoglires</taxon>
        <taxon>Glires</taxon>
        <taxon>Rodentia</taxon>
        <taxon>Myomorpha</taxon>
        <taxon>Muroidea</taxon>
        <taxon>Muridae</taxon>
        <taxon>Murinae</taxon>
        <taxon>Mus</taxon>
        <taxon>Mus</taxon>
    </lineage>
</organism>
<evidence type="ECO:0000256" key="1">
    <source>
        <dbReference type="ARBA" id="ARBA00006399"/>
    </source>
</evidence>
<evidence type="ECO:0000313" key="3">
    <source>
        <dbReference type="Proteomes" id="UP000694415"/>
    </source>
</evidence>
<dbReference type="Ensembl" id="ENSMSIT00000018487.1">
    <property type="protein sequence ID" value="ENSMSIP00000014567.1"/>
    <property type="gene ID" value="ENSMSIG00000012474.1"/>
</dbReference>
<proteinExistence type="inferred from homology"/>
<evidence type="ECO:0000313" key="2">
    <source>
        <dbReference type="Ensembl" id="ENSMSIP00000014567.1"/>
    </source>
</evidence>
<dbReference type="Gene3D" id="2.40.15.10">
    <property type="entry name" value="TCL1/MTCP1"/>
    <property type="match status" value="1"/>
</dbReference>
<sequence length="123" mass="14758">MAAAVRFPRWPVPLCLITIRHGIFEDEFHRKWIVAKVQTCSYSPYFCGVSFRTRRCITVHLWHLTRFPQEFTPYNPMNYHSLPWMWTLQSMNIYRGTDSKQWRLLTHVQVGDILQLILMLVCD</sequence>
<dbReference type="PANTHER" id="PTHR14060">
    <property type="entry name" value="PROTEIN P13 MTCP-1"/>
    <property type="match status" value="1"/>
</dbReference>
<reference evidence="2" key="2">
    <citation type="submission" date="2025-09" db="UniProtKB">
        <authorList>
            <consortium name="Ensembl"/>
        </authorList>
    </citation>
    <scope>IDENTIFICATION</scope>
</reference>
<accession>A0A8C6MV57</accession>
<dbReference type="InterPro" id="IPR036672">
    <property type="entry name" value="TCL1_MTCP1_sf"/>
</dbReference>
<dbReference type="GO" id="GO:0043539">
    <property type="term" value="F:protein serine/threonine kinase activator activity"/>
    <property type="evidence" value="ECO:0007669"/>
    <property type="project" value="InterPro"/>
</dbReference>
<dbReference type="AlphaFoldDB" id="A0A8C6MV57"/>
<dbReference type="Proteomes" id="UP000694415">
    <property type="component" value="Unplaced"/>
</dbReference>